<comment type="caution">
    <text evidence="2">The sequence shown here is derived from an EMBL/GenBank/DDBJ whole genome shotgun (WGS) entry which is preliminary data.</text>
</comment>
<evidence type="ECO:0000313" key="3">
    <source>
        <dbReference type="Proteomes" id="UP001501591"/>
    </source>
</evidence>
<feature type="transmembrane region" description="Helical" evidence="1">
    <location>
        <begin position="69"/>
        <end position="90"/>
    </location>
</feature>
<dbReference type="EMBL" id="BAABCP010000001">
    <property type="protein sequence ID" value="GAA3943053.1"/>
    <property type="molecule type" value="Genomic_DNA"/>
</dbReference>
<proteinExistence type="predicted"/>
<keyword evidence="1" id="KW-1133">Transmembrane helix</keyword>
<accession>A0ABP7NE69</accession>
<keyword evidence="1" id="KW-0472">Membrane</keyword>
<name>A0ABP7NE69_9MICO</name>
<evidence type="ECO:0000256" key="1">
    <source>
        <dbReference type="SAM" id="Phobius"/>
    </source>
</evidence>
<keyword evidence="3" id="KW-1185">Reference proteome</keyword>
<gene>
    <name evidence="2" type="ORF">GCM10022383_21150</name>
</gene>
<keyword evidence="1" id="KW-0812">Transmembrane</keyword>
<organism evidence="2 3">
    <name type="scientific">Microbacterium soli</name>
    <dbReference type="NCBI Taxonomy" id="446075"/>
    <lineage>
        <taxon>Bacteria</taxon>
        <taxon>Bacillati</taxon>
        <taxon>Actinomycetota</taxon>
        <taxon>Actinomycetes</taxon>
        <taxon>Micrococcales</taxon>
        <taxon>Microbacteriaceae</taxon>
        <taxon>Microbacterium</taxon>
    </lineage>
</organism>
<evidence type="ECO:0000313" key="2">
    <source>
        <dbReference type="EMBL" id="GAA3943053.1"/>
    </source>
</evidence>
<reference evidence="3" key="1">
    <citation type="journal article" date="2019" name="Int. J. Syst. Evol. Microbiol.">
        <title>The Global Catalogue of Microorganisms (GCM) 10K type strain sequencing project: providing services to taxonomists for standard genome sequencing and annotation.</title>
        <authorList>
            <consortium name="The Broad Institute Genomics Platform"/>
            <consortium name="The Broad Institute Genome Sequencing Center for Infectious Disease"/>
            <person name="Wu L."/>
            <person name="Ma J."/>
        </authorList>
    </citation>
    <scope>NUCLEOTIDE SEQUENCE [LARGE SCALE GENOMIC DNA]</scope>
    <source>
        <strain evidence="3">JCM 17024</strain>
    </source>
</reference>
<sequence length="100" mass="10432">MRTTAGRAVVVGFGASNADAKKGDHRTHIAASITDARGNSASLAEELLNGTRNPGRLFLMLDAAFLSHVVFWVIGAIIVVGAVSSIGAMLSMGRATHRKD</sequence>
<dbReference type="Proteomes" id="UP001501591">
    <property type="component" value="Unassembled WGS sequence"/>
</dbReference>
<protein>
    <submittedName>
        <fullName evidence="2">Uncharacterized protein</fullName>
    </submittedName>
</protein>